<name>X1AC48_9ZZZZ</name>
<protein>
    <submittedName>
        <fullName evidence="1">Uncharacterized protein</fullName>
    </submittedName>
</protein>
<dbReference type="AlphaFoldDB" id="X1AC48"/>
<sequence length="31" mass="3627">MAKKNQNVDLENERYGLFMSENSFELDIAYG</sequence>
<feature type="non-terminal residue" evidence="1">
    <location>
        <position position="31"/>
    </location>
</feature>
<reference evidence="1" key="1">
    <citation type="journal article" date="2014" name="Front. Microbiol.">
        <title>High frequency of phylogenetically diverse reductive dehalogenase-homologous genes in deep subseafloor sedimentary metagenomes.</title>
        <authorList>
            <person name="Kawai M."/>
            <person name="Futagami T."/>
            <person name="Toyoda A."/>
            <person name="Takaki Y."/>
            <person name="Nishi S."/>
            <person name="Hori S."/>
            <person name="Arai W."/>
            <person name="Tsubouchi T."/>
            <person name="Morono Y."/>
            <person name="Uchiyama I."/>
            <person name="Ito T."/>
            <person name="Fujiyama A."/>
            <person name="Inagaki F."/>
            <person name="Takami H."/>
        </authorList>
    </citation>
    <scope>NUCLEOTIDE SEQUENCE</scope>
    <source>
        <strain evidence="1">Expedition CK06-06</strain>
    </source>
</reference>
<accession>X1AC48</accession>
<comment type="caution">
    <text evidence="1">The sequence shown here is derived from an EMBL/GenBank/DDBJ whole genome shotgun (WGS) entry which is preliminary data.</text>
</comment>
<dbReference type="EMBL" id="BART01011038">
    <property type="protein sequence ID" value="GAG79975.1"/>
    <property type="molecule type" value="Genomic_DNA"/>
</dbReference>
<evidence type="ECO:0000313" key="1">
    <source>
        <dbReference type="EMBL" id="GAG79975.1"/>
    </source>
</evidence>
<proteinExistence type="predicted"/>
<organism evidence="1">
    <name type="scientific">marine sediment metagenome</name>
    <dbReference type="NCBI Taxonomy" id="412755"/>
    <lineage>
        <taxon>unclassified sequences</taxon>
        <taxon>metagenomes</taxon>
        <taxon>ecological metagenomes</taxon>
    </lineage>
</organism>
<gene>
    <name evidence="1" type="ORF">S01H4_23704</name>
</gene>